<keyword evidence="3" id="KW-1185">Reference proteome</keyword>
<keyword evidence="2" id="KW-0489">Methyltransferase</keyword>
<proteinExistence type="predicted"/>
<name>A0A1M5ABM8_9FLAO</name>
<reference evidence="3" key="1">
    <citation type="submission" date="2016-11" db="EMBL/GenBank/DDBJ databases">
        <authorList>
            <person name="Varghese N."/>
            <person name="Submissions S."/>
        </authorList>
    </citation>
    <scope>NUCLEOTIDE SEQUENCE [LARGE SCALE GENOMIC DNA]</scope>
    <source>
        <strain evidence="3">DSM 17539</strain>
    </source>
</reference>
<gene>
    <name evidence="2" type="ORF">SAMN03080594_103173</name>
</gene>
<sequence length="225" mass="25400">MKKEEIGNKIRKKPWPTKAAMEQVYEMNLWGGKESDFYSGEGSHLPEIVNPYIAVLTSFLKSFKEPLTVCDLGCGDFNVGKDLVGHTKRYMAIDIVMGLIARNKETFKSKNLEFLCLDIAHDDLPSGDCVILRQVLQHLSNAEVQSVVGKLYNYKYVVLTEHLPEGDFIPNKEIISGQGIRLKKQSGINLLAPPFNLKVLEEKQLLSHLVNDGKEAIVTTLYRMF</sequence>
<evidence type="ECO:0000259" key="1">
    <source>
        <dbReference type="Pfam" id="PF13649"/>
    </source>
</evidence>
<dbReference type="GO" id="GO:0032259">
    <property type="term" value="P:methylation"/>
    <property type="evidence" value="ECO:0007669"/>
    <property type="project" value="UniProtKB-KW"/>
</dbReference>
<protein>
    <submittedName>
        <fullName evidence="2">Methyltransferase domain-containing protein</fullName>
    </submittedName>
</protein>
<dbReference type="InterPro" id="IPR029063">
    <property type="entry name" value="SAM-dependent_MTases_sf"/>
</dbReference>
<dbReference type="SUPFAM" id="SSF53335">
    <property type="entry name" value="S-adenosyl-L-methionine-dependent methyltransferases"/>
    <property type="match status" value="1"/>
</dbReference>
<accession>A0A1M5ABM8</accession>
<dbReference type="Proteomes" id="UP000184406">
    <property type="component" value="Unassembled WGS sequence"/>
</dbReference>
<evidence type="ECO:0000313" key="3">
    <source>
        <dbReference type="Proteomes" id="UP000184406"/>
    </source>
</evidence>
<dbReference type="InterPro" id="IPR041698">
    <property type="entry name" value="Methyltransf_25"/>
</dbReference>
<feature type="domain" description="Methyltransferase" evidence="1">
    <location>
        <begin position="69"/>
        <end position="152"/>
    </location>
</feature>
<dbReference type="Gene3D" id="3.40.50.150">
    <property type="entry name" value="Vaccinia Virus protein VP39"/>
    <property type="match status" value="1"/>
</dbReference>
<dbReference type="AlphaFoldDB" id="A0A1M5ABM8"/>
<keyword evidence="2" id="KW-0808">Transferase</keyword>
<evidence type="ECO:0000313" key="2">
    <source>
        <dbReference type="EMBL" id="SHF27544.1"/>
    </source>
</evidence>
<dbReference type="EMBL" id="FQUX01000003">
    <property type="protein sequence ID" value="SHF27544.1"/>
    <property type="molecule type" value="Genomic_DNA"/>
</dbReference>
<dbReference type="GO" id="GO:0008168">
    <property type="term" value="F:methyltransferase activity"/>
    <property type="evidence" value="ECO:0007669"/>
    <property type="project" value="UniProtKB-KW"/>
</dbReference>
<organism evidence="2 3">
    <name type="scientific">Arenibacter palladensis</name>
    <dbReference type="NCBI Taxonomy" id="237373"/>
    <lineage>
        <taxon>Bacteria</taxon>
        <taxon>Pseudomonadati</taxon>
        <taxon>Bacteroidota</taxon>
        <taxon>Flavobacteriia</taxon>
        <taxon>Flavobacteriales</taxon>
        <taxon>Flavobacteriaceae</taxon>
        <taxon>Arenibacter</taxon>
    </lineage>
</organism>
<dbReference type="Pfam" id="PF13649">
    <property type="entry name" value="Methyltransf_25"/>
    <property type="match status" value="1"/>
</dbReference>